<dbReference type="InterPro" id="IPR013655">
    <property type="entry name" value="PAS_fold_3"/>
</dbReference>
<dbReference type="PROSITE" id="PS50109">
    <property type="entry name" value="HIS_KIN"/>
    <property type="match status" value="1"/>
</dbReference>
<evidence type="ECO:0000256" key="5">
    <source>
        <dbReference type="ARBA" id="ARBA00022777"/>
    </source>
</evidence>
<dbReference type="Gene3D" id="3.30.565.10">
    <property type="entry name" value="Histidine kinase-like ATPase, C-terminal domain"/>
    <property type="match status" value="1"/>
</dbReference>
<dbReference type="InterPro" id="IPR036097">
    <property type="entry name" value="HisK_dim/P_sf"/>
</dbReference>
<gene>
    <name evidence="10" type="ORF">SAMN06297251_101229</name>
</gene>
<dbReference type="PANTHER" id="PTHR43047">
    <property type="entry name" value="TWO-COMPONENT HISTIDINE PROTEIN KINASE"/>
    <property type="match status" value="1"/>
</dbReference>
<feature type="coiled-coil region" evidence="6">
    <location>
        <begin position="503"/>
        <end position="530"/>
    </location>
</feature>
<dbReference type="SMART" id="SM00388">
    <property type="entry name" value="HisKA"/>
    <property type="match status" value="1"/>
</dbReference>
<dbReference type="SUPFAM" id="SSF55785">
    <property type="entry name" value="PYP-like sensor domain (PAS domain)"/>
    <property type="match status" value="2"/>
</dbReference>
<dbReference type="Pfam" id="PF12860">
    <property type="entry name" value="PAS_7"/>
    <property type="match status" value="1"/>
</dbReference>
<feature type="transmembrane region" description="Helical" evidence="7">
    <location>
        <begin position="213"/>
        <end position="235"/>
    </location>
</feature>
<dbReference type="InterPro" id="IPR003594">
    <property type="entry name" value="HATPase_dom"/>
</dbReference>
<dbReference type="Proteomes" id="UP000192656">
    <property type="component" value="Unassembled WGS sequence"/>
</dbReference>
<dbReference type="OrthoDB" id="9801651at2"/>
<dbReference type="EC" id="2.7.13.3" evidence="2"/>
<feature type="domain" description="PAC" evidence="9">
    <location>
        <begin position="326"/>
        <end position="377"/>
    </location>
</feature>
<dbReference type="InterPro" id="IPR000700">
    <property type="entry name" value="PAS-assoc_C"/>
</dbReference>
<dbReference type="STRING" id="937218.SAMN06297251_101229"/>
<dbReference type="Pfam" id="PF02518">
    <property type="entry name" value="HATPase_c"/>
    <property type="match status" value="1"/>
</dbReference>
<feature type="transmembrane region" description="Helical" evidence="7">
    <location>
        <begin position="52"/>
        <end position="71"/>
    </location>
</feature>
<reference evidence="10 11" key="1">
    <citation type="submission" date="2017-04" db="EMBL/GenBank/DDBJ databases">
        <authorList>
            <person name="Afonso C.L."/>
            <person name="Miller P.J."/>
            <person name="Scott M.A."/>
            <person name="Spackman E."/>
            <person name="Goraichik I."/>
            <person name="Dimitrov K.M."/>
            <person name="Suarez D.L."/>
            <person name="Swayne D.E."/>
        </authorList>
    </citation>
    <scope>NUCLEOTIDE SEQUENCE [LARGE SCALE GENOMIC DNA]</scope>
    <source>
        <strain evidence="10 11">CGMCC 1.10972</strain>
    </source>
</reference>
<sequence length="784" mass="86143">MRADAIFASAGILLSKIGYPLESRHGVKGYARVLAEPAYSGIVGSERLLRQAIPILILTFLAVAALIRFAALAEQRDMLESDVRRDLLIAAHLLVAESSGAEAANNKLEALQTLLTSGLPAELLEAGRHIVVSDQSGKIVQTMPGLEGLIGNDLAGTLGIAKKRLSLGYRATIISGDYRGEDVLTASAKLDDELGLVTIFQTDDYLTTWKRDVSVNVTLFALTSLILLVILYAYFRQAGRAQDADALYQETHDLVDTALCLGHCGLWDWDVARGSVYLSPSFYEMLGMRPREEPMRFRDLEPLLHPQDANPLRIARGVIAGKASHVDHTFRIRRQHGDYMWLRARAEITRTRNGDIHMVGIAVDVSDQQALAEKTSEAHRQLHSAIENISETFVLCDEDDRIVLCNSKYRAIFGLTEGDTREGTHLGAIIKKSRKPIESRSITSPTFQEGERASEILMPDGRWLLLSERHTRNGFISIGADVTQLKLQQSRLHESERRLMAVIRDLTDTKRDAERKAAQLQELNASFKVEKNRAEIASRAKTTFLANMSHELRTPLNAILGFSEILRHGTFGPLGSPKYAEYVEDIHDSGAFLLRLIDDILDMAKIEAGRIQLSPQVFALTDVVGEATRIIDIPAGRSNVTIEMTSAEDIVLKADKRAIKQVLLNLMSNAVKFSEPGGTVRVEAKARGKAAIISVADHGQGIAREALAKLGRPFEQTECELTRNKKGTGLGLAIARSLIELHGGRMRIASTLGEGTIVTIRLPLEGQAPLTLQANPKLEPALVA</sequence>
<dbReference type="PRINTS" id="PR00344">
    <property type="entry name" value="BCTRLSENSOR"/>
</dbReference>
<dbReference type="InterPro" id="IPR001610">
    <property type="entry name" value="PAC"/>
</dbReference>
<evidence type="ECO:0000313" key="10">
    <source>
        <dbReference type="EMBL" id="SMC34733.1"/>
    </source>
</evidence>
<dbReference type="GO" id="GO:0000155">
    <property type="term" value="F:phosphorelay sensor kinase activity"/>
    <property type="evidence" value="ECO:0007669"/>
    <property type="project" value="InterPro"/>
</dbReference>
<dbReference type="InterPro" id="IPR036890">
    <property type="entry name" value="HATPase_C_sf"/>
</dbReference>
<dbReference type="GO" id="GO:0005886">
    <property type="term" value="C:plasma membrane"/>
    <property type="evidence" value="ECO:0007669"/>
    <property type="project" value="TreeGrafter"/>
</dbReference>
<dbReference type="Pfam" id="PF00512">
    <property type="entry name" value="HisKA"/>
    <property type="match status" value="1"/>
</dbReference>
<keyword evidence="5 10" id="KW-0418">Kinase</keyword>
<keyword evidence="4" id="KW-0808">Transferase</keyword>
<evidence type="ECO:0000256" key="6">
    <source>
        <dbReference type="SAM" id="Coils"/>
    </source>
</evidence>
<evidence type="ECO:0000256" key="4">
    <source>
        <dbReference type="ARBA" id="ARBA00022679"/>
    </source>
</evidence>
<keyword evidence="7" id="KW-0812">Transmembrane</keyword>
<keyword evidence="3" id="KW-0597">Phosphoprotein</keyword>
<evidence type="ECO:0000256" key="7">
    <source>
        <dbReference type="SAM" id="Phobius"/>
    </source>
</evidence>
<dbReference type="EMBL" id="FWXR01000001">
    <property type="protein sequence ID" value="SMC34733.1"/>
    <property type="molecule type" value="Genomic_DNA"/>
</dbReference>
<dbReference type="NCBIfam" id="TIGR00229">
    <property type="entry name" value="sensory_box"/>
    <property type="match status" value="1"/>
</dbReference>
<dbReference type="SMART" id="SM00086">
    <property type="entry name" value="PAC"/>
    <property type="match status" value="1"/>
</dbReference>
<dbReference type="RefSeq" id="WP_084408094.1">
    <property type="nucleotide sequence ID" value="NZ_FWXR01000001.1"/>
</dbReference>
<dbReference type="SUPFAM" id="SSF55874">
    <property type="entry name" value="ATPase domain of HSP90 chaperone/DNA topoisomerase II/histidine kinase"/>
    <property type="match status" value="1"/>
</dbReference>
<dbReference type="InterPro" id="IPR004358">
    <property type="entry name" value="Sig_transdc_His_kin-like_C"/>
</dbReference>
<keyword evidence="7" id="KW-0472">Membrane</keyword>
<evidence type="ECO:0000256" key="3">
    <source>
        <dbReference type="ARBA" id="ARBA00022553"/>
    </source>
</evidence>
<comment type="catalytic activity">
    <reaction evidence="1">
        <text>ATP + protein L-histidine = ADP + protein N-phospho-L-histidine.</text>
        <dbReference type="EC" id="2.7.13.3"/>
    </reaction>
</comment>
<evidence type="ECO:0000259" key="8">
    <source>
        <dbReference type="PROSITE" id="PS50109"/>
    </source>
</evidence>
<accession>A0A1W1YF15</accession>
<organism evidence="10 11">
    <name type="scientific">Fulvimarina manganoxydans</name>
    <dbReference type="NCBI Taxonomy" id="937218"/>
    <lineage>
        <taxon>Bacteria</taxon>
        <taxon>Pseudomonadati</taxon>
        <taxon>Pseudomonadota</taxon>
        <taxon>Alphaproteobacteria</taxon>
        <taxon>Hyphomicrobiales</taxon>
        <taxon>Aurantimonadaceae</taxon>
        <taxon>Fulvimarina</taxon>
    </lineage>
</organism>
<dbReference type="SUPFAM" id="SSF47384">
    <property type="entry name" value="Homodimeric domain of signal transducing histidine kinase"/>
    <property type="match status" value="1"/>
</dbReference>
<keyword evidence="6" id="KW-0175">Coiled coil</keyword>
<protein>
    <recommendedName>
        <fullName evidence="2">histidine kinase</fullName>
        <ecNumber evidence="2">2.7.13.3</ecNumber>
    </recommendedName>
</protein>
<evidence type="ECO:0000256" key="2">
    <source>
        <dbReference type="ARBA" id="ARBA00012438"/>
    </source>
</evidence>
<keyword evidence="7" id="KW-1133">Transmembrane helix</keyword>
<dbReference type="PROSITE" id="PS50113">
    <property type="entry name" value="PAC"/>
    <property type="match status" value="1"/>
</dbReference>
<dbReference type="InterPro" id="IPR035965">
    <property type="entry name" value="PAS-like_dom_sf"/>
</dbReference>
<evidence type="ECO:0000256" key="1">
    <source>
        <dbReference type="ARBA" id="ARBA00000085"/>
    </source>
</evidence>
<dbReference type="CDD" id="cd00082">
    <property type="entry name" value="HisKA"/>
    <property type="match status" value="1"/>
</dbReference>
<dbReference type="InterPro" id="IPR000014">
    <property type="entry name" value="PAS"/>
</dbReference>
<dbReference type="SMART" id="SM00387">
    <property type="entry name" value="HATPase_c"/>
    <property type="match status" value="1"/>
</dbReference>
<dbReference type="SMART" id="SM00091">
    <property type="entry name" value="PAS"/>
    <property type="match status" value="2"/>
</dbReference>
<proteinExistence type="predicted"/>
<dbReference type="InterPro" id="IPR005467">
    <property type="entry name" value="His_kinase_dom"/>
</dbReference>
<evidence type="ECO:0000259" key="9">
    <source>
        <dbReference type="PROSITE" id="PS50113"/>
    </source>
</evidence>
<dbReference type="PANTHER" id="PTHR43047:SF72">
    <property type="entry name" value="OSMOSENSING HISTIDINE PROTEIN KINASE SLN1"/>
    <property type="match status" value="1"/>
</dbReference>
<dbReference type="Gene3D" id="3.30.450.20">
    <property type="entry name" value="PAS domain"/>
    <property type="match status" value="2"/>
</dbReference>
<dbReference type="FunFam" id="3.30.565.10:FF:000006">
    <property type="entry name" value="Sensor histidine kinase WalK"/>
    <property type="match status" value="1"/>
</dbReference>
<name>A0A1W1YF15_9HYPH</name>
<dbReference type="Gene3D" id="1.10.287.130">
    <property type="match status" value="1"/>
</dbReference>
<dbReference type="AlphaFoldDB" id="A0A1W1YF15"/>
<evidence type="ECO:0000313" key="11">
    <source>
        <dbReference type="Proteomes" id="UP000192656"/>
    </source>
</evidence>
<dbReference type="Pfam" id="PF08447">
    <property type="entry name" value="PAS_3"/>
    <property type="match status" value="1"/>
</dbReference>
<dbReference type="GO" id="GO:0009927">
    <property type="term" value="F:histidine phosphotransfer kinase activity"/>
    <property type="evidence" value="ECO:0007669"/>
    <property type="project" value="TreeGrafter"/>
</dbReference>
<keyword evidence="11" id="KW-1185">Reference proteome</keyword>
<feature type="domain" description="Histidine kinase" evidence="8">
    <location>
        <begin position="547"/>
        <end position="766"/>
    </location>
</feature>
<dbReference type="InterPro" id="IPR003661">
    <property type="entry name" value="HisK_dim/P_dom"/>
</dbReference>